<name>A0A016UBT1_9BILA</name>
<evidence type="ECO:0000256" key="1">
    <source>
        <dbReference type="SAM" id="MobiDB-lite"/>
    </source>
</evidence>
<dbReference type="AlphaFoldDB" id="A0A016UBT1"/>
<feature type="region of interest" description="Disordered" evidence="1">
    <location>
        <begin position="1"/>
        <end position="28"/>
    </location>
</feature>
<dbReference type="Proteomes" id="UP000024635">
    <property type="component" value="Unassembled WGS sequence"/>
</dbReference>
<evidence type="ECO:0000313" key="3">
    <source>
        <dbReference type="Proteomes" id="UP000024635"/>
    </source>
</evidence>
<sequence length="95" mass="10702">MSMQKTKGSVRGRIWPAKGGWPRPRRNSTSAELRLLRKVGSNLPFLLLMIRCMRLVKHARAVLTAATKHSLDYASKKNVQPAVPSQLNKLHAFLL</sequence>
<comment type="caution">
    <text evidence="2">The sequence shown here is derived from an EMBL/GenBank/DDBJ whole genome shotgun (WGS) entry which is preliminary data.</text>
</comment>
<keyword evidence="3" id="KW-1185">Reference proteome</keyword>
<proteinExistence type="predicted"/>
<evidence type="ECO:0000313" key="2">
    <source>
        <dbReference type="EMBL" id="EYC12033.1"/>
    </source>
</evidence>
<accession>A0A016UBT1</accession>
<protein>
    <submittedName>
        <fullName evidence="2">Uncharacterized protein</fullName>
    </submittedName>
</protein>
<gene>
    <name evidence="2" type="primary">Acey_s0048.g1575</name>
    <name evidence="2" type="ORF">Y032_0048g1575</name>
</gene>
<organism evidence="2 3">
    <name type="scientific">Ancylostoma ceylanicum</name>
    <dbReference type="NCBI Taxonomy" id="53326"/>
    <lineage>
        <taxon>Eukaryota</taxon>
        <taxon>Metazoa</taxon>
        <taxon>Ecdysozoa</taxon>
        <taxon>Nematoda</taxon>
        <taxon>Chromadorea</taxon>
        <taxon>Rhabditida</taxon>
        <taxon>Rhabditina</taxon>
        <taxon>Rhabditomorpha</taxon>
        <taxon>Strongyloidea</taxon>
        <taxon>Ancylostomatidae</taxon>
        <taxon>Ancylostomatinae</taxon>
        <taxon>Ancylostoma</taxon>
    </lineage>
</organism>
<reference evidence="3" key="1">
    <citation type="journal article" date="2015" name="Nat. Genet.">
        <title>The genome and transcriptome of the zoonotic hookworm Ancylostoma ceylanicum identify infection-specific gene families.</title>
        <authorList>
            <person name="Schwarz E.M."/>
            <person name="Hu Y."/>
            <person name="Antoshechkin I."/>
            <person name="Miller M.M."/>
            <person name="Sternberg P.W."/>
            <person name="Aroian R.V."/>
        </authorList>
    </citation>
    <scope>NUCLEOTIDE SEQUENCE</scope>
    <source>
        <strain evidence="3">HY135</strain>
    </source>
</reference>
<dbReference type="EMBL" id="JARK01001384">
    <property type="protein sequence ID" value="EYC12033.1"/>
    <property type="molecule type" value="Genomic_DNA"/>
</dbReference>